<evidence type="ECO:0000313" key="3">
    <source>
        <dbReference type="Proteomes" id="UP000598032"/>
    </source>
</evidence>
<feature type="signal peptide" evidence="1">
    <location>
        <begin position="1"/>
        <end position="32"/>
    </location>
</feature>
<dbReference type="InterPro" id="IPR021733">
    <property type="entry name" value="DUF3304"/>
</dbReference>
<keyword evidence="1" id="KW-0732">Signal</keyword>
<evidence type="ECO:0008006" key="4">
    <source>
        <dbReference type="Google" id="ProtNLM"/>
    </source>
</evidence>
<feature type="chain" id="PRO_5046531422" description="DUF3304 domain-containing protein" evidence="1">
    <location>
        <begin position="33"/>
        <end position="211"/>
    </location>
</feature>
<name>A0ABN7I0H1_9BURK</name>
<evidence type="ECO:0000256" key="1">
    <source>
        <dbReference type="SAM" id="SignalP"/>
    </source>
</evidence>
<evidence type="ECO:0000313" key="2">
    <source>
        <dbReference type="EMBL" id="CAD6547225.1"/>
    </source>
</evidence>
<proteinExistence type="predicted"/>
<dbReference type="EMBL" id="CAJHCP010000009">
    <property type="protein sequence ID" value="CAD6547225.1"/>
    <property type="molecule type" value="Genomic_DNA"/>
</dbReference>
<dbReference type="Proteomes" id="UP000598032">
    <property type="component" value="Unassembled WGS sequence"/>
</dbReference>
<dbReference type="Pfam" id="PF11745">
    <property type="entry name" value="DUF3304"/>
    <property type="match status" value="1"/>
</dbReference>
<dbReference type="RefSeq" id="WP_201644397.1">
    <property type="nucleotide sequence ID" value="NZ_CAJHCP010000009.1"/>
</dbReference>
<comment type="caution">
    <text evidence="2">The sequence shown here is derived from an EMBL/GenBank/DDBJ whole genome shotgun (WGS) entry which is preliminary data.</text>
</comment>
<organism evidence="2 3">
    <name type="scientific">Paraburkholderia metrosideri</name>
    <dbReference type="NCBI Taxonomy" id="580937"/>
    <lineage>
        <taxon>Bacteria</taxon>
        <taxon>Pseudomonadati</taxon>
        <taxon>Pseudomonadota</taxon>
        <taxon>Betaproteobacteria</taxon>
        <taxon>Burkholderiales</taxon>
        <taxon>Burkholderiaceae</taxon>
        <taxon>Paraburkholderia</taxon>
    </lineage>
</organism>
<keyword evidence="3" id="KW-1185">Reference proteome</keyword>
<reference evidence="2 3" key="1">
    <citation type="submission" date="2020-10" db="EMBL/GenBank/DDBJ databases">
        <authorList>
            <person name="Peeters C."/>
        </authorList>
    </citation>
    <scope>NUCLEOTIDE SEQUENCE [LARGE SCALE GENOMIC DNA]</scope>
    <source>
        <strain evidence="2 3">LMG 28140</strain>
    </source>
</reference>
<accession>A0ABN7I0H1</accession>
<gene>
    <name evidence="2" type="ORF">LMG28140_04441</name>
</gene>
<dbReference type="PROSITE" id="PS51257">
    <property type="entry name" value="PROKAR_LIPOPROTEIN"/>
    <property type="match status" value="1"/>
</dbReference>
<sequence>MKLQPGSYRLRHFKSTLLAGVLVSCVAACTHAQTQAFVPVIVPHRIPLDSISVKALNYTPWYIHEFEIEGPEGLGIHGGGPNIWPAEEDGQPSGGGAETCCLTYPSTWRPDLQLTVRWLAYKDVKKLGAKAPGYWYKADNVRIAQYGETNYSAWMIFLPGDRVRLMITDGNHDGGNNPNNRPADDDPLIVKGVLDDEWNERFPNGVARGIK</sequence>
<protein>
    <recommendedName>
        <fullName evidence="4">DUF3304 domain-containing protein</fullName>
    </recommendedName>
</protein>